<name>A0A812C232_ACAPH</name>
<dbReference type="PANTHER" id="PTHR13135">
    <property type="entry name" value="CYTOSOLIC RESINIFERATOXIN BINDING PROTEIN RBP-26"/>
    <property type="match status" value="1"/>
</dbReference>
<keyword evidence="9" id="KW-0539">Nucleus</keyword>
<dbReference type="OrthoDB" id="20573at2759"/>
<evidence type="ECO:0000256" key="7">
    <source>
        <dbReference type="ARBA" id="ARBA00022884"/>
    </source>
</evidence>
<sequence length="211" mass="24105">MGRKKTLELAYITEDIEDSGGMLTNNGDRRRTPGGVFFQILKTDPSFTKEKMKAVFGDEMKKEAKRKKKLRAKRIKLSLQKKKNISAEDEDAMEMENAADASQSIGEHQSKNDCLDDCDDENSKDASRGSSEASNCPDPETMDLSDLLKHHVERRRVEEEEEEEEEKKKAAAEHKEERIENQSAEMQPKESLPFLEPDICLDDESEMTFDL</sequence>
<evidence type="ECO:0000256" key="2">
    <source>
        <dbReference type="ARBA" id="ARBA00004496"/>
    </source>
</evidence>
<dbReference type="Pfam" id="PF10258">
    <property type="entry name" value="PHAX_RNA-bd"/>
    <property type="match status" value="1"/>
</dbReference>
<evidence type="ECO:0000256" key="11">
    <source>
        <dbReference type="SAM" id="MobiDB-lite"/>
    </source>
</evidence>
<accession>A0A812C232</accession>
<evidence type="ECO:0000313" key="14">
    <source>
        <dbReference type="Proteomes" id="UP000597762"/>
    </source>
</evidence>
<evidence type="ECO:0000256" key="5">
    <source>
        <dbReference type="ARBA" id="ARBA00022448"/>
    </source>
</evidence>
<evidence type="ECO:0000256" key="1">
    <source>
        <dbReference type="ARBA" id="ARBA00004123"/>
    </source>
</evidence>
<evidence type="ECO:0000256" key="3">
    <source>
        <dbReference type="ARBA" id="ARBA00006094"/>
    </source>
</evidence>
<comment type="caution">
    <text evidence="13">The sequence shown here is derived from an EMBL/GenBank/DDBJ whole genome shotgun (WGS) entry which is preliminary data.</text>
</comment>
<dbReference type="EMBL" id="CAHIKZ030001028">
    <property type="protein sequence ID" value="CAE1249953.1"/>
    <property type="molecule type" value="Genomic_DNA"/>
</dbReference>
<gene>
    <name evidence="13" type="ORF">SPHA_26908</name>
</gene>
<evidence type="ECO:0000259" key="12">
    <source>
        <dbReference type="Pfam" id="PF10258"/>
    </source>
</evidence>
<protein>
    <recommendedName>
        <fullName evidence="4">Phosphorylated adapter RNA export protein</fullName>
    </recommendedName>
    <alternativeName>
        <fullName evidence="10">RNA U small nuclear RNA export adapter protein</fullName>
    </alternativeName>
</protein>
<feature type="region of interest" description="Disordered" evidence="11">
    <location>
        <begin position="79"/>
        <end position="211"/>
    </location>
</feature>
<keyword evidence="7" id="KW-0694">RNA-binding</keyword>
<comment type="subcellular location">
    <subcellularLocation>
        <location evidence="2">Cytoplasm</location>
    </subcellularLocation>
    <subcellularLocation>
        <location evidence="1">Nucleus</location>
    </subcellularLocation>
</comment>
<feature type="compositionally biased region" description="Acidic residues" evidence="11">
    <location>
        <begin position="199"/>
        <end position="211"/>
    </location>
</feature>
<evidence type="ECO:0000256" key="9">
    <source>
        <dbReference type="ARBA" id="ARBA00023242"/>
    </source>
</evidence>
<dbReference type="GO" id="GO:0003723">
    <property type="term" value="F:RNA binding"/>
    <property type="evidence" value="ECO:0007669"/>
    <property type="project" value="UniProtKB-KW"/>
</dbReference>
<dbReference type="PANTHER" id="PTHR13135:SF0">
    <property type="entry name" value="PHOSPHORYLATED ADAPTER RNA EXPORT PROTEIN"/>
    <property type="match status" value="1"/>
</dbReference>
<dbReference type="GO" id="GO:0006408">
    <property type="term" value="P:snRNA export from nucleus"/>
    <property type="evidence" value="ECO:0007669"/>
    <property type="project" value="InterPro"/>
</dbReference>
<keyword evidence="5" id="KW-0813">Transport</keyword>
<organism evidence="13 14">
    <name type="scientific">Acanthosepion pharaonis</name>
    <name type="common">Pharaoh cuttlefish</name>
    <name type="synonym">Sepia pharaonis</name>
    <dbReference type="NCBI Taxonomy" id="158019"/>
    <lineage>
        <taxon>Eukaryota</taxon>
        <taxon>Metazoa</taxon>
        <taxon>Spiralia</taxon>
        <taxon>Lophotrochozoa</taxon>
        <taxon>Mollusca</taxon>
        <taxon>Cephalopoda</taxon>
        <taxon>Coleoidea</taxon>
        <taxon>Decapodiformes</taxon>
        <taxon>Sepiida</taxon>
        <taxon>Sepiina</taxon>
        <taxon>Sepiidae</taxon>
        <taxon>Acanthosepion</taxon>
    </lineage>
</organism>
<feature type="compositionally biased region" description="Basic and acidic residues" evidence="11">
    <location>
        <begin position="166"/>
        <end position="180"/>
    </location>
</feature>
<evidence type="ECO:0000313" key="13">
    <source>
        <dbReference type="EMBL" id="CAE1249953.1"/>
    </source>
</evidence>
<dbReference type="InterPro" id="IPR038092">
    <property type="entry name" value="PHAX_RNA-binding_sf"/>
</dbReference>
<feature type="domain" description="Phosphorylated adapter RNA export protein RNA-binding" evidence="12">
    <location>
        <begin position="1"/>
        <end position="60"/>
    </location>
</feature>
<keyword evidence="14" id="KW-1185">Reference proteome</keyword>
<reference evidence="13" key="1">
    <citation type="submission" date="2021-01" db="EMBL/GenBank/DDBJ databases">
        <authorList>
            <person name="Li R."/>
            <person name="Bekaert M."/>
        </authorList>
    </citation>
    <scope>NUCLEOTIDE SEQUENCE</scope>
    <source>
        <strain evidence="13">Farmed</strain>
    </source>
</reference>
<dbReference type="InterPro" id="IPR039047">
    <property type="entry name" value="PHAX"/>
</dbReference>
<evidence type="ECO:0000256" key="10">
    <source>
        <dbReference type="ARBA" id="ARBA00030834"/>
    </source>
</evidence>
<evidence type="ECO:0000256" key="4">
    <source>
        <dbReference type="ARBA" id="ARBA00016856"/>
    </source>
</evidence>
<proteinExistence type="inferred from homology"/>
<dbReference type="InterPro" id="IPR019385">
    <property type="entry name" value="PHAX_RNA-binding_domain"/>
</dbReference>
<evidence type="ECO:0000256" key="6">
    <source>
        <dbReference type="ARBA" id="ARBA00022490"/>
    </source>
</evidence>
<feature type="compositionally biased region" description="Basic and acidic residues" evidence="11">
    <location>
        <begin position="146"/>
        <end position="158"/>
    </location>
</feature>
<evidence type="ECO:0000256" key="8">
    <source>
        <dbReference type="ARBA" id="ARBA00022927"/>
    </source>
</evidence>
<keyword evidence="8" id="KW-0653">Protein transport</keyword>
<dbReference type="Gene3D" id="1.10.10.1440">
    <property type="entry name" value="PHAX RNA-binding domain"/>
    <property type="match status" value="1"/>
</dbReference>
<dbReference type="GO" id="GO:0005737">
    <property type="term" value="C:cytoplasm"/>
    <property type="evidence" value="ECO:0007669"/>
    <property type="project" value="UniProtKB-SubCell"/>
</dbReference>
<keyword evidence="6" id="KW-0963">Cytoplasm</keyword>
<comment type="similarity">
    <text evidence="3">Belongs to the PHAX family.</text>
</comment>
<dbReference type="GO" id="GO:0005634">
    <property type="term" value="C:nucleus"/>
    <property type="evidence" value="ECO:0007669"/>
    <property type="project" value="UniProtKB-SubCell"/>
</dbReference>
<dbReference type="Proteomes" id="UP000597762">
    <property type="component" value="Unassembled WGS sequence"/>
</dbReference>
<dbReference type="AlphaFoldDB" id="A0A812C232"/>
<dbReference type="GO" id="GO:0015031">
    <property type="term" value="P:protein transport"/>
    <property type="evidence" value="ECO:0007669"/>
    <property type="project" value="UniProtKB-KW"/>
</dbReference>